<feature type="transmembrane region" description="Helical" evidence="1">
    <location>
        <begin position="343"/>
        <end position="365"/>
    </location>
</feature>
<evidence type="ECO:0008006" key="3">
    <source>
        <dbReference type="Google" id="ProtNLM"/>
    </source>
</evidence>
<feature type="transmembrane region" description="Helical" evidence="1">
    <location>
        <begin position="377"/>
        <end position="397"/>
    </location>
</feature>
<accession>A0A381TL14</accession>
<name>A0A381TL14_9ZZZZ</name>
<protein>
    <recommendedName>
        <fullName evidence="3">4Fe-4S ferredoxin-type domain-containing protein</fullName>
    </recommendedName>
</protein>
<feature type="transmembrane region" description="Helical" evidence="1">
    <location>
        <begin position="73"/>
        <end position="101"/>
    </location>
</feature>
<evidence type="ECO:0000256" key="1">
    <source>
        <dbReference type="SAM" id="Phobius"/>
    </source>
</evidence>
<organism evidence="2">
    <name type="scientific">marine metagenome</name>
    <dbReference type="NCBI Taxonomy" id="408172"/>
    <lineage>
        <taxon>unclassified sequences</taxon>
        <taxon>metagenomes</taxon>
        <taxon>ecological metagenomes</taxon>
    </lineage>
</organism>
<proteinExistence type="predicted"/>
<evidence type="ECO:0000313" key="2">
    <source>
        <dbReference type="EMBL" id="SVA16519.1"/>
    </source>
</evidence>
<dbReference type="AlphaFoldDB" id="A0A381TL14"/>
<feature type="transmembrane region" description="Helical" evidence="1">
    <location>
        <begin position="172"/>
        <end position="192"/>
    </location>
</feature>
<feature type="transmembrane region" description="Helical" evidence="1">
    <location>
        <begin position="301"/>
        <end position="323"/>
    </location>
</feature>
<feature type="transmembrane region" description="Helical" evidence="1">
    <location>
        <begin position="482"/>
        <end position="502"/>
    </location>
</feature>
<feature type="transmembrane region" description="Helical" evidence="1">
    <location>
        <begin position="441"/>
        <end position="461"/>
    </location>
</feature>
<keyword evidence="1" id="KW-1133">Transmembrane helix</keyword>
<keyword evidence="1" id="KW-0472">Membrane</keyword>
<sequence>MFWLAWELYFTPVISFAHGFGERYDLPVPLWLYISGAGMAVVLSFGIIGIFVKRPDHTFDYPRLNLLRWRIGRALVSPTLVLSIKVISVLLLVLVVFSGFIGSSVATKNIAPVFVWVIWWVGVAFFSALVGNIWMLINPWKISFEWIESLYRLFGLPGEVARNLPYPERMGVWPGFLLFFCFAWIELVFPHSAEPSNIAWMALVYSVITWGGMFLFGKERWLSHGEAFSLIFGFLARFAPTELRVTDTNICKTCKAGCLDSDGQCIDCNYCFRIADPQKRELNLRPYSVGLLRNEDVSPSIMALLMLILATITFDGFEATPVWETIQKWLGTISPHLRQEMVASTISLICFSGIFIVTYLGFSALMKITSRTQSSIIEIACVFVYSLIPISLAYHLAHYLTYLLIQGQLVFPLISDPFGFGWNLFGTAQYKVNIAIVGAKFAWYTAVIAIVLGHIIAVYIAHLISLRAIQDHNLALRSQYPMLVLMVGYTMVSLWILAQPIAS</sequence>
<dbReference type="EMBL" id="UINC01004739">
    <property type="protein sequence ID" value="SVA16519.1"/>
    <property type="molecule type" value="Genomic_DNA"/>
</dbReference>
<feature type="transmembrane region" description="Helical" evidence="1">
    <location>
        <begin position="113"/>
        <end position="137"/>
    </location>
</feature>
<gene>
    <name evidence="2" type="ORF">METZ01_LOCUS69373</name>
</gene>
<reference evidence="2" key="1">
    <citation type="submission" date="2018-05" db="EMBL/GenBank/DDBJ databases">
        <authorList>
            <person name="Lanie J.A."/>
            <person name="Ng W.-L."/>
            <person name="Kazmierczak K.M."/>
            <person name="Andrzejewski T.M."/>
            <person name="Davidsen T.M."/>
            <person name="Wayne K.J."/>
            <person name="Tettelin H."/>
            <person name="Glass J.I."/>
            <person name="Rusch D."/>
            <person name="Podicherti R."/>
            <person name="Tsui H.-C.T."/>
            <person name="Winkler M.E."/>
        </authorList>
    </citation>
    <scope>NUCLEOTIDE SEQUENCE</scope>
</reference>
<feature type="transmembrane region" description="Helical" evidence="1">
    <location>
        <begin position="30"/>
        <end position="52"/>
    </location>
</feature>
<feature type="transmembrane region" description="Helical" evidence="1">
    <location>
        <begin position="198"/>
        <end position="216"/>
    </location>
</feature>
<keyword evidence="1" id="KW-0812">Transmembrane</keyword>